<evidence type="ECO:0000256" key="1">
    <source>
        <dbReference type="SAM" id="MobiDB-lite"/>
    </source>
</evidence>
<sequence>MAQGSKLEEAKKMAQGLQQHQSTSPSQFSWLYLRRLVNQST</sequence>
<dbReference type="EMBL" id="KQ090342">
    <property type="protein sequence ID" value="KMS97049.1"/>
    <property type="molecule type" value="Genomic_DNA"/>
</dbReference>
<accession>A0A0J8B736</accession>
<feature type="compositionally biased region" description="Basic and acidic residues" evidence="1">
    <location>
        <begin position="1"/>
        <end position="12"/>
    </location>
</feature>
<feature type="compositionally biased region" description="Polar residues" evidence="1">
    <location>
        <begin position="16"/>
        <end position="26"/>
    </location>
</feature>
<gene>
    <name evidence="2" type="ORF">BVRB_7g179100</name>
</gene>
<feature type="region of interest" description="Disordered" evidence="1">
    <location>
        <begin position="1"/>
        <end position="26"/>
    </location>
</feature>
<protein>
    <submittedName>
        <fullName evidence="2">Uncharacterized protein</fullName>
    </submittedName>
</protein>
<dbReference type="AlphaFoldDB" id="A0A0J8B736"/>
<dbReference type="Proteomes" id="UP000035740">
    <property type="component" value="Unassembled WGS sequence"/>
</dbReference>
<keyword evidence="3" id="KW-1185">Reference proteome</keyword>
<organism evidence="2 3">
    <name type="scientific">Beta vulgaris subsp. vulgaris</name>
    <name type="common">Beet</name>
    <dbReference type="NCBI Taxonomy" id="3555"/>
    <lineage>
        <taxon>Eukaryota</taxon>
        <taxon>Viridiplantae</taxon>
        <taxon>Streptophyta</taxon>
        <taxon>Embryophyta</taxon>
        <taxon>Tracheophyta</taxon>
        <taxon>Spermatophyta</taxon>
        <taxon>Magnoliopsida</taxon>
        <taxon>eudicotyledons</taxon>
        <taxon>Gunneridae</taxon>
        <taxon>Pentapetalae</taxon>
        <taxon>Caryophyllales</taxon>
        <taxon>Chenopodiaceae</taxon>
        <taxon>Betoideae</taxon>
        <taxon>Beta</taxon>
    </lineage>
</organism>
<proteinExistence type="predicted"/>
<name>A0A0J8B736_BETVV</name>
<evidence type="ECO:0000313" key="2">
    <source>
        <dbReference type="EMBL" id="KMS97049.1"/>
    </source>
</evidence>
<evidence type="ECO:0000313" key="3">
    <source>
        <dbReference type="Proteomes" id="UP000035740"/>
    </source>
</evidence>
<reference evidence="2 3" key="1">
    <citation type="journal article" date="2014" name="Nature">
        <title>The genome of the recently domesticated crop plant sugar beet (Beta vulgaris).</title>
        <authorList>
            <person name="Dohm J.C."/>
            <person name="Minoche A.E."/>
            <person name="Holtgrawe D."/>
            <person name="Capella-Gutierrez S."/>
            <person name="Zakrzewski F."/>
            <person name="Tafer H."/>
            <person name="Rupp O."/>
            <person name="Sorensen T.R."/>
            <person name="Stracke R."/>
            <person name="Reinhardt R."/>
            <person name="Goesmann A."/>
            <person name="Kraft T."/>
            <person name="Schulz B."/>
            <person name="Stadler P.F."/>
            <person name="Schmidt T."/>
            <person name="Gabaldon T."/>
            <person name="Lehrach H."/>
            <person name="Weisshaar B."/>
            <person name="Himmelbauer H."/>
        </authorList>
    </citation>
    <scope>NUCLEOTIDE SEQUENCE [LARGE SCALE GENOMIC DNA]</scope>
    <source>
        <tissue evidence="2">Taproot</tissue>
    </source>
</reference>
<dbReference type="Gramene" id="KMS97049">
    <property type="protein sequence ID" value="KMS97049"/>
    <property type="gene ID" value="BVRB_7g179100"/>
</dbReference>